<keyword evidence="4" id="KW-1185">Reference proteome</keyword>
<dbReference type="Proteomes" id="UP000515908">
    <property type="component" value="Chromosome 02"/>
</dbReference>
<dbReference type="AlphaFoldDB" id="A0A7G2C2L6"/>
<sequence length="110" mass="11995">MSAEPYVVVHYKQKTYHVPRSYVDNEHPGGGKCILDYENNDMTEAFLEESHSEEAELILEGFLAEDGGNAGKKKAKKNAPAKEGVDYFTVGIVAVTVVAVGCILLMKSDS</sequence>
<proteinExistence type="predicted"/>
<evidence type="ECO:0000313" key="3">
    <source>
        <dbReference type="EMBL" id="CAD2213896.1"/>
    </source>
</evidence>
<organism evidence="3 4">
    <name type="scientific">Angomonas deanei</name>
    <dbReference type="NCBI Taxonomy" id="59799"/>
    <lineage>
        <taxon>Eukaryota</taxon>
        <taxon>Discoba</taxon>
        <taxon>Euglenozoa</taxon>
        <taxon>Kinetoplastea</taxon>
        <taxon>Metakinetoplastina</taxon>
        <taxon>Trypanosomatida</taxon>
        <taxon>Trypanosomatidae</taxon>
        <taxon>Strigomonadinae</taxon>
        <taxon>Angomonas</taxon>
    </lineage>
</organism>
<accession>A0A7G2C2L6</accession>
<keyword evidence="1" id="KW-0812">Transmembrane</keyword>
<dbReference type="InterPro" id="IPR036400">
    <property type="entry name" value="Cyt_B5-like_heme/steroid_sf"/>
</dbReference>
<dbReference type="VEuPathDB" id="TriTrypDB:ADEAN_000134000"/>
<dbReference type="Pfam" id="PF00173">
    <property type="entry name" value="Cyt-b5"/>
    <property type="match status" value="1"/>
</dbReference>
<dbReference type="EMBL" id="LR877146">
    <property type="protein sequence ID" value="CAD2213896.1"/>
    <property type="molecule type" value="Genomic_DNA"/>
</dbReference>
<reference evidence="3 4" key="1">
    <citation type="submission" date="2020-08" db="EMBL/GenBank/DDBJ databases">
        <authorList>
            <person name="Newling K."/>
            <person name="Davey J."/>
            <person name="Forrester S."/>
        </authorList>
    </citation>
    <scope>NUCLEOTIDE SEQUENCE [LARGE SCALE GENOMIC DNA]</scope>
    <source>
        <strain evidence="4">Crithidia deanei Carvalho (ATCC PRA-265)</strain>
    </source>
</reference>
<dbReference type="InterPro" id="IPR001199">
    <property type="entry name" value="Cyt_B5-like_heme/steroid-bd"/>
</dbReference>
<evidence type="ECO:0000259" key="2">
    <source>
        <dbReference type="Pfam" id="PF00173"/>
    </source>
</evidence>
<feature type="transmembrane region" description="Helical" evidence="1">
    <location>
        <begin position="87"/>
        <end position="106"/>
    </location>
</feature>
<gene>
    <name evidence="3" type="ORF">ADEAN_000134000</name>
</gene>
<keyword evidence="1" id="KW-1133">Transmembrane helix</keyword>
<name>A0A7G2C2L6_9TRYP</name>
<evidence type="ECO:0000313" key="4">
    <source>
        <dbReference type="Proteomes" id="UP000515908"/>
    </source>
</evidence>
<protein>
    <submittedName>
        <fullName evidence="3">Cytochrome b5-like Heme/Steroid binding domain containing protein, putative</fullName>
    </submittedName>
</protein>
<dbReference type="Gene3D" id="3.10.120.10">
    <property type="entry name" value="Cytochrome b5-like heme/steroid binding domain"/>
    <property type="match status" value="1"/>
</dbReference>
<keyword evidence="1" id="KW-0472">Membrane</keyword>
<evidence type="ECO:0000256" key="1">
    <source>
        <dbReference type="SAM" id="Phobius"/>
    </source>
</evidence>
<dbReference type="SUPFAM" id="SSF55856">
    <property type="entry name" value="Cytochrome b5-like heme/steroid binding domain"/>
    <property type="match status" value="1"/>
</dbReference>
<feature type="domain" description="Cytochrome b5 heme-binding" evidence="2">
    <location>
        <begin position="8"/>
        <end position="60"/>
    </location>
</feature>